<dbReference type="PIRSF" id="PIRSF037505">
    <property type="entry name" value="Betaine_HMT"/>
    <property type="match status" value="1"/>
</dbReference>
<dbReference type="PANTHER" id="PTHR11103">
    <property type="entry name" value="SLR1189 PROTEIN"/>
    <property type="match status" value="1"/>
</dbReference>
<dbReference type="InterPro" id="IPR003726">
    <property type="entry name" value="HCY_dom"/>
</dbReference>
<dbReference type="GO" id="GO:0008270">
    <property type="term" value="F:zinc ion binding"/>
    <property type="evidence" value="ECO:0007669"/>
    <property type="project" value="InterPro"/>
</dbReference>
<dbReference type="KEGG" id="mtar:DF168_00488"/>
<dbReference type="PANTHER" id="PTHR11103:SF18">
    <property type="entry name" value="SLR1189 PROTEIN"/>
    <property type="match status" value="1"/>
</dbReference>
<sequence>MNRDLRARLKEAKPLVYDGGFGSQLFARGIELTNSTLANDLHPNTVEDIHGDYIRAGADAIGTNTFVASELHLKMAGKEVKDVNQLVKRAVAHAKTAVENSGREVFIAGSVGPSPGAIEADVGCNEFGIPDDDVRSAHERVINALAEEGVDFLNIETMFSATEAVMIVDIARHTGLPLAVNLTYKYTGNRAKDGFIYRTDWGHSAEDLVKILAGENNLDTGNLLEFIQILGLNCGAESRRKEHTGMPYAVNGIRQLHEAIEGQGVKGKRLMAYPNAGLPYLDEEQRTCYSQTPEEMATNIGELINAGASVIGGCCGTGPDHIRAFREAVDSFEGRVHHT</sequence>
<dbReference type="GO" id="GO:0009086">
    <property type="term" value="P:methionine biosynthetic process"/>
    <property type="evidence" value="ECO:0007669"/>
    <property type="project" value="InterPro"/>
</dbReference>
<proteinExistence type="predicted"/>
<feature type="binding site" evidence="3 4">
    <location>
        <position position="315"/>
    </location>
    <ligand>
        <name>Zn(2+)</name>
        <dbReference type="ChEBI" id="CHEBI:29105"/>
    </ligand>
</feature>
<dbReference type="Pfam" id="PF02574">
    <property type="entry name" value="S-methyl_trans"/>
    <property type="match status" value="1"/>
</dbReference>
<dbReference type="InterPro" id="IPR017226">
    <property type="entry name" value="BHMT-like"/>
</dbReference>
<reference evidence="6 7" key="1">
    <citation type="submission" date="2018-06" db="EMBL/GenBank/DDBJ databases">
        <title>Draft Genome Sequence of a Novel Marine Bacterium Related to the Verrucomicrobia.</title>
        <authorList>
            <person name="Vosseberg J."/>
            <person name="Martijn J."/>
            <person name="Ettema T.J.G."/>
        </authorList>
    </citation>
    <scope>NUCLEOTIDE SEQUENCE [LARGE SCALE GENOMIC DNA]</scope>
    <source>
        <strain evidence="6">TARA_B100001123</strain>
    </source>
</reference>
<organism evidence="6 7">
    <name type="scientific">Candidatus Moanibacter tarae</name>
    <dbReference type="NCBI Taxonomy" id="2200854"/>
    <lineage>
        <taxon>Bacteria</taxon>
        <taxon>Pseudomonadati</taxon>
        <taxon>Verrucomicrobiota</taxon>
        <taxon>Opitutia</taxon>
        <taxon>Puniceicoccales</taxon>
        <taxon>Puniceicoccales incertae sedis</taxon>
        <taxon>Candidatus Moanibacter</taxon>
    </lineage>
</organism>
<dbReference type="Gene3D" id="3.20.20.330">
    <property type="entry name" value="Homocysteine-binding-like domain"/>
    <property type="match status" value="1"/>
</dbReference>
<dbReference type="GO" id="GO:0032259">
    <property type="term" value="P:methylation"/>
    <property type="evidence" value="ECO:0007669"/>
    <property type="project" value="UniProtKB-KW"/>
</dbReference>
<keyword evidence="3 4" id="KW-0862">Zinc</keyword>
<name>A0A2Z4ABG0_9BACT</name>
<keyword evidence="2 4" id="KW-0808">Transferase</keyword>
<gene>
    <name evidence="6" type="primary">yitJ_1</name>
    <name evidence="6" type="ORF">DF168_00488</name>
</gene>
<comment type="cofactor">
    <cofactor evidence="3">
        <name>Zn(2+)</name>
        <dbReference type="ChEBI" id="CHEBI:29105"/>
    </cofactor>
    <text evidence="3">Binds 1 zinc ion per subunit.</text>
</comment>
<dbReference type="PROSITE" id="PS50970">
    <property type="entry name" value="HCY"/>
    <property type="match status" value="1"/>
</dbReference>
<evidence type="ECO:0000256" key="3">
    <source>
        <dbReference type="PIRSR" id="PIRSR037505-2"/>
    </source>
</evidence>
<evidence type="ECO:0000313" key="6">
    <source>
        <dbReference type="EMBL" id="AWT59303.1"/>
    </source>
</evidence>
<dbReference type="EMBL" id="CP029803">
    <property type="protein sequence ID" value="AWT59303.1"/>
    <property type="molecule type" value="Genomic_DNA"/>
</dbReference>
<evidence type="ECO:0000259" key="5">
    <source>
        <dbReference type="PROSITE" id="PS50970"/>
    </source>
</evidence>
<dbReference type="SUPFAM" id="SSF82282">
    <property type="entry name" value="Homocysteine S-methyltransferase"/>
    <property type="match status" value="1"/>
</dbReference>
<dbReference type="AlphaFoldDB" id="A0A2Z4ABG0"/>
<evidence type="ECO:0000256" key="2">
    <source>
        <dbReference type="ARBA" id="ARBA00022679"/>
    </source>
</evidence>
<feature type="binding site" evidence="4">
    <location>
        <position position="234"/>
    </location>
    <ligand>
        <name>Zn(2+)</name>
        <dbReference type="ChEBI" id="CHEBI:29105"/>
    </ligand>
</feature>
<keyword evidence="3 4" id="KW-0479">Metal-binding</keyword>
<evidence type="ECO:0000256" key="4">
    <source>
        <dbReference type="PROSITE-ProRule" id="PRU00333"/>
    </source>
</evidence>
<dbReference type="Proteomes" id="UP000247465">
    <property type="component" value="Chromosome"/>
</dbReference>
<feature type="binding site" evidence="3 4">
    <location>
        <position position="314"/>
    </location>
    <ligand>
        <name>Zn(2+)</name>
        <dbReference type="ChEBI" id="CHEBI:29105"/>
    </ligand>
</feature>
<dbReference type="GO" id="GO:0008168">
    <property type="term" value="F:methyltransferase activity"/>
    <property type="evidence" value="ECO:0007669"/>
    <property type="project" value="UniProtKB-UniRule"/>
</dbReference>
<evidence type="ECO:0000256" key="1">
    <source>
        <dbReference type="ARBA" id="ARBA00022603"/>
    </source>
</evidence>
<dbReference type="InterPro" id="IPR036589">
    <property type="entry name" value="HCY_dom_sf"/>
</dbReference>
<evidence type="ECO:0000313" key="7">
    <source>
        <dbReference type="Proteomes" id="UP000247465"/>
    </source>
</evidence>
<protein>
    <submittedName>
        <fullName evidence="6">Bifunctional homocysteine S-methyltransferase/5,10-methylenetetrahydrofolate reductase</fullName>
    </submittedName>
</protein>
<keyword evidence="1 4" id="KW-0489">Methyltransferase</keyword>
<accession>A0A2Z4ABG0</accession>
<feature type="domain" description="Hcy-binding" evidence="5">
    <location>
        <begin position="3"/>
        <end position="329"/>
    </location>
</feature>